<evidence type="ECO:0000256" key="1">
    <source>
        <dbReference type="SAM" id="MobiDB-lite"/>
    </source>
</evidence>
<protein>
    <submittedName>
        <fullName evidence="2">Uncharacterized protein</fullName>
    </submittedName>
</protein>
<proteinExistence type="predicted"/>
<organism evidence="2 3">
    <name type="scientific">Clathrus columnatus</name>
    <dbReference type="NCBI Taxonomy" id="1419009"/>
    <lineage>
        <taxon>Eukaryota</taxon>
        <taxon>Fungi</taxon>
        <taxon>Dikarya</taxon>
        <taxon>Basidiomycota</taxon>
        <taxon>Agaricomycotina</taxon>
        <taxon>Agaricomycetes</taxon>
        <taxon>Phallomycetidae</taxon>
        <taxon>Phallales</taxon>
        <taxon>Clathraceae</taxon>
        <taxon>Clathrus</taxon>
    </lineage>
</organism>
<accession>A0AAV5A784</accession>
<feature type="region of interest" description="Disordered" evidence="1">
    <location>
        <begin position="147"/>
        <end position="171"/>
    </location>
</feature>
<dbReference type="EMBL" id="BPWL01000005">
    <property type="protein sequence ID" value="GJJ10140.1"/>
    <property type="molecule type" value="Genomic_DNA"/>
</dbReference>
<evidence type="ECO:0000313" key="3">
    <source>
        <dbReference type="Proteomes" id="UP001050691"/>
    </source>
</evidence>
<name>A0AAV5A784_9AGAM</name>
<evidence type="ECO:0000313" key="2">
    <source>
        <dbReference type="EMBL" id="GJJ10140.1"/>
    </source>
</evidence>
<reference evidence="2" key="1">
    <citation type="submission" date="2021-10" db="EMBL/GenBank/DDBJ databases">
        <title>De novo Genome Assembly of Clathrus columnatus (Basidiomycota, Fungi) Using Illumina and Nanopore Sequence Data.</title>
        <authorList>
            <person name="Ogiso-Tanaka E."/>
            <person name="Itagaki H."/>
            <person name="Hosoya T."/>
            <person name="Hosaka K."/>
        </authorList>
    </citation>
    <scope>NUCLEOTIDE SEQUENCE</scope>
    <source>
        <strain evidence="2">MO-923</strain>
    </source>
</reference>
<sequence>MRMDLKPPEFLRRSLRNSSINWNTSNVAIILLDISAFLAVIRQVWDLWKEKRRLNLHTDKDFATLLLQQGTLRFSHTAYNRLYFSSRLAGSDVGAFQNVLSLILICEFTLDLRQRNTTGSLPNPSALELSDLNLSIRNNPENIIADMGERNDRVNIDGTGPGEEEPDHEIA</sequence>
<feature type="compositionally biased region" description="Acidic residues" evidence="1">
    <location>
        <begin position="162"/>
        <end position="171"/>
    </location>
</feature>
<comment type="caution">
    <text evidence="2">The sequence shown here is derived from an EMBL/GenBank/DDBJ whole genome shotgun (WGS) entry which is preliminary data.</text>
</comment>
<dbReference type="Proteomes" id="UP001050691">
    <property type="component" value="Unassembled WGS sequence"/>
</dbReference>
<keyword evidence="3" id="KW-1185">Reference proteome</keyword>
<gene>
    <name evidence="2" type="ORF">Clacol_004366</name>
</gene>
<dbReference type="AlphaFoldDB" id="A0AAV5A784"/>